<evidence type="ECO:0000256" key="6">
    <source>
        <dbReference type="ARBA" id="ARBA00023136"/>
    </source>
</evidence>
<protein>
    <submittedName>
        <fullName evidence="9">Cytochrome C biogenesis protein</fullName>
    </submittedName>
</protein>
<accession>A0A9X9XGN9</accession>
<feature type="transmembrane region" description="Helical" evidence="7">
    <location>
        <begin position="6"/>
        <end position="36"/>
    </location>
</feature>
<dbReference type="RefSeq" id="WP_211848415.1">
    <property type="nucleotide sequence ID" value="NZ_JAAEDL010000024.1"/>
</dbReference>
<dbReference type="InterPro" id="IPR003834">
    <property type="entry name" value="Cyt_c_assmbl_TM_dom"/>
</dbReference>
<gene>
    <name evidence="9" type="ORF">GXW74_20455</name>
</gene>
<comment type="subcellular location">
    <subcellularLocation>
        <location evidence="1">Membrane</location>
        <topology evidence="1">Multi-pass membrane protein</topology>
    </subcellularLocation>
</comment>
<evidence type="ECO:0000256" key="2">
    <source>
        <dbReference type="ARBA" id="ARBA00006143"/>
    </source>
</evidence>
<feature type="transmembrane region" description="Helical" evidence="7">
    <location>
        <begin position="57"/>
        <end position="78"/>
    </location>
</feature>
<dbReference type="EMBL" id="JAAEDL010000024">
    <property type="protein sequence ID" value="MBR0682875.1"/>
    <property type="molecule type" value="Genomic_DNA"/>
</dbReference>
<dbReference type="Pfam" id="PF02683">
    <property type="entry name" value="DsbD_TM"/>
    <property type="match status" value="1"/>
</dbReference>
<feature type="transmembrane region" description="Helical" evidence="7">
    <location>
        <begin position="198"/>
        <end position="218"/>
    </location>
</feature>
<keyword evidence="3 7" id="KW-0812">Transmembrane</keyword>
<evidence type="ECO:0000256" key="1">
    <source>
        <dbReference type="ARBA" id="ARBA00004141"/>
    </source>
</evidence>
<dbReference type="PANTHER" id="PTHR31272:SF4">
    <property type="entry name" value="CYTOCHROME C-TYPE BIOGENESIS PROTEIN HI_1454-RELATED"/>
    <property type="match status" value="1"/>
</dbReference>
<reference evidence="9" key="1">
    <citation type="submission" date="2020-01" db="EMBL/GenBank/DDBJ databases">
        <authorList>
            <person name="Rat A."/>
        </authorList>
    </citation>
    <scope>NUCLEOTIDE SEQUENCE</scope>
    <source>
        <strain evidence="9">LMG 31228</strain>
    </source>
</reference>
<sequence>MTLDFTLFGLFLAFGGGLVSFLSPCVLPLVPGYVAWVAGTDLATARAERWRALRLSAFFVLGFGLVFVLLGLGATALGGLLRRWSYELTIAAGVLIAAMGLVQMGVLRFAPLMRDLRFRPPGEGGGPASATLIGVAFGFGWTPCIGPVLAGVLAAAAVTPGVGAGLLAAYALGLGVPFLLAAFYLPAAMARARHLGRLGRILQVISGAIMIAAGLAIATGEMTRLAVWILEAFPWLARLG</sequence>
<keyword evidence="5 7" id="KW-1133">Transmembrane helix</keyword>
<dbReference type="AlphaFoldDB" id="A0A9X9XGN9"/>
<dbReference type="Proteomes" id="UP001138709">
    <property type="component" value="Unassembled WGS sequence"/>
</dbReference>
<keyword evidence="10" id="KW-1185">Reference proteome</keyword>
<evidence type="ECO:0000256" key="3">
    <source>
        <dbReference type="ARBA" id="ARBA00022692"/>
    </source>
</evidence>
<keyword evidence="4" id="KW-0201">Cytochrome c-type biogenesis</keyword>
<proteinExistence type="inferred from homology"/>
<evidence type="ECO:0000313" key="9">
    <source>
        <dbReference type="EMBL" id="MBR0682875.1"/>
    </source>
</evidence>
<evidence type="ECO:0000256" key="7">
    <source>
        <dbReference type="SAM" id="Phobius"/>
    </source>
</evidence>
<name>A0A9X9XGN9_9PROT</name>
<dbReference type="GO" id="GO:0016020">
    <property type="term" value="C:membrane"/>
    <property type="evidence" value="ECO:0007669"/>
    <property type="project" value="UniProtKB-SubCell"/>
</dbReference>
<feature type="transmembrane region" description="Helical" evidence="7">
    <location>
        <begin position="164"/>
        <end position="186"/>
    </location>
</feature>
<feature type="transmembrane region" description="Helical" evidence="7">
    <location>
        <begin position="131"/>
        <end position="158"/>
    </location>
</feature>
<evidence type="ECO:0000256" key="4">
    <source>
        <dbReference type="ARBA" id="ARBA00022748"/>
    </source>
</evidence>
<evidence type="ECO:0000259" key="8">
    <source>
        <dbReference type="Pfam" id="PF02683"/>
    </source>
</evidence>
<comment type="caution">
    <text evidence="9">The sequence shown here is derived from an EMBL/GenBank/DDBJ whole genome shotgun (WGS) entry which is preliminary data.</text>
</comment>
<evidence type="ECO:0000313" key="10">
    <source>
        <dbReference type="Proteomes" id="UP001138709"/>
    </source>
</evidence>
<dbReference type="GO" id="GO:0017004">
    <property type="term" value="P:cytochrome complex assembly"/>
    <property type="evidence" value="ECO:0007669"/>
    <property type="project" value="UniProtKB-KW"/>
</dbReference>
<dbReference type="InterPro" id="IPR051790">
    <property type="entry name" value="Cytochrome_c-biogenesis_DsbD"/>
</dbReference>
<evidence type="ECO:0000256" key="5">
    <source>
        <dbReference type="ARBA" id="ARBA00022989"/>
    </source>
</evidence>
<keyword evidence="6 7" id="KW-0472">Membrane</keyword>
<feature type="transmembrane region" description="Helical" evidence="7">
    <location>
        <begin position="90"/>
        <end position="110"/>
    </location>
</feature>
<dbReference type="PANTHER" id="PTHR31272">
    <property type="entry name" value="CYTOCHROME C-TYPE BIOGENESIS PROTEIN HI_1454-RELATED"/>
    <property type="match status" value="1"/>
</dbReference>
<comment type="similarity">
    <text evidence="2">Belongs to the DsbD family.</text>
</comment>
<organism evidence="9 10">
    <name type="scientific">Neoroseomonas eburnea</name>
    <dbReference type="NCBI Taxonomy" id="1346889"/>
    <lineage>
        <taxon>Bacteria</taxon>
        <taxon>Pseudomonadati</taxon>
        <taxon>Pseudomonadota</taxon>
        <taxon>Alphaproteobacteria</taxon>
        <taxon>Acetobacterales</taxon>
        <taxon>Acetobacteraceae</taxon>
        <taxon>Neoroseomonas</taxon>
    </lineage>
</organism>
<feature type="domain" description="Cytochrome C biogenesis protein transmembrane" evidence="8">
    <location>
        <begin position="10"/>
        <end position="213"/>
    </location>
</feature>
<reference evidence="9" key="2">
    <citation type="journal article" date="2021" name="Syst. Appl. Microbiol.">
        <title>Roseomonas hellenica sp. nov., isolated from roots of wild-growing Alkanna tinctoria.</title>
        <authorList>
            <person name="Rat A."/>
            <person name="Naranjo H.D."/>
            <person name="Lebbe L."/>
            <person name="Cnockaert M."/>
            <person name="Krigas N."/>
            <person name="Grigoriadou K."/>
            <person name="Maloupa E."/>
            <person name="Willems A."/>
        </authorList>
    </citation>
    <scope>NUCLEOTIDE SEQUENCE</scope>
    <source>
        <strain evidence="9">LMG 31228</strain>
    </source>
</reference>